<evidence type="ECO:0000259" key="3">
    <source>
        <dbReference type="Pfam" id="PF00888"/>
    </source>
</evidence>
<evidence type="ECO:0000313" key="5">
    <source>
        <dbReference type="Proteomes" id="UP001056384"/>
    </source>
</evidence>
<keyword evidence="5" id="KW-1185">Reference proteome</keyword>
<dbReference type="Pfam" id="PF00888">
    <property type="entry name" value="Cullin"/>
    <property type="match status" value="1"/>
</dbReference>
<dbReference type="Proteomes" id="UP001056384">
    <property type="component" value="Chromosome 8"/>
</dbReference>
<dbReference type="InterPro" id="IPR001373">
    <property type="entry name" value="Cullin_N"/>
</dbReference>
<protein>
    <submittedName>
        <fullName evidence="4">Cullin repeat-like-containing domain superfamily</fullName>
    </submittedName>
</protein>
<organism evidence="4 5">
    <name type="scientific">Septoria linicola</name>
    <dbReference type="NCBI Taxonomy" id="215465"/>
    <lineage>
        <taxon>Eukaryota</taxon>
        <taxon>Fungi</taxon>
        <taxon>Dikarya</taxon>
        <taxon>Ascomycota</taxon>
        <taxon>Pezizomycotina</taxon>
        <taxon>Dothideomycetes</taxon>
        <taxon>Dothideomycetidae</taxon>
        <taxon>Mycosphaerellales</taxon>
        <taxon>Mycosphaerellaceae</taxon>
        <taxon>Septoria</taxon>
    </lineage>
</organism>
<comment type="similarity">
    <text evidence="1">Belongs to the cullin family.</text>
</comment>
<name>A0A9Q9B1G6_9PEZI</name>
<evidence type="ECO:0000313" key="4">
    <source>
        <dbReference type="EMBL" id="USW56455.1"/>
    </source>
</evidence>
<dbReference type="AlphaFoldDB" id="A0A9Q9B1G6"/>
<dbReference type="SUPFAM" id="SSF74788">
    <property type="entry name" value="Cullin repeat-like"/>
    <property type="match status" value="1"/>
</dbReference>
<accession>A0A9Q9B1G6</accession>
<dbReference type="InterPro" id="IPR016159">
    <property type="entry name" value="Cullin_repeat-like_dom_sf"/>
</dbReference>
<evidence type="ECO:0000256" key="2">
    <source>
        <dbReference type="SAM" id="MobiDB-lite"/>
    </source>
</evidence>
<evidence type="ECO:0000256" key="1">
    <source>
        <dbReference type="ARBA" id="ARBA00006019"/>
    </source>
</evidence>
<gene>
    <name evidence="4" type="ORF">Slin15195_G097740</name>
</gene>
<reference evidence="4" key="1">
    <citation type="submission" date="2022-06" db="EMBL/GenBank/DDBJ databases">
        <title>Complete genome sequences of two strains of the flax pathogen Septoria linicola.</title>
        <authorList>
            <person name="Lapalu N."/>
            <person name="Simon A."/>
            <person name="Demenou B."/>
            <person name="Paumier D."/>
            <person name="Guillot M.-P."/>
            <person name="Gout L."/>
            <person name="Valade R."/>
        </authorList>
    </citation>
    <scope>NUCLEOTIDE SEQUENCE</scope>
    <source>
        <strain evidence="4">SE15195</strain>
    </source>
</reference>
<feature type="region of interest" description="Disordered" evidence="2">
    <location>
        <begin position="1"/>
        <end position="24"/>
    </location>
</feature>
<feature type="domain" description="Cullin N-terminal" evidence="3">
    <location>
        <begin position="56"/>
        <end position="229"/>
    </location>
</feature>
<sequence length="247" mass="27643">MAHNAPPSEVLQASEPPTPKETRADPATALAWLKDRFTQIYSAQRLAQGIPLVIPMATYMQIYTVIHGYVTTVRSQSGKGPPVGGGDIYHSLTQDVKACCESGREIILRSTEGSSGEVDTQRLVQVYNRLWTAFLDTTNQADHLFRFVERHYVKREIDENRKDIYLIRQLHRRIWAEEILGVDAASGQPVPEKPLDILFAIRQENGKQSQDEESVANVKTAVSSLSTLGFEFLDDGKLHVQSQPQSP</sequence>
<proteinExistence type="inferred from homology"/>
<dbReference type="EMBL" id="CP099425">
    <property type="protein sequence ID" value="USW56455.1"/>
    <property type="molecule type" value="Genomic_DNA"/>
</dbReference>
<dbReference type="Gene3D" id="1.20.1310.10">
    <property type="entry name" value="Cullin Repeats"/>
    <property type="match status" value="1"/>
</dbReference>